<evidence type="ECO:0000256" key="1">
    <source>
        <dbReference type="PIRNR" id="PIRNR012702"/>
    </source>
</evidence>
<keyword evidence="1" id="KW-0479">Metal-binding</keyword>
<keyword evidence="1" id="KW-0482">Metalloprotease</keyword>
<evidence type="ECO:0000313" key="4">
    <source>
        <dbReference type="EMBL" id="NGY04087.1"/>
    </source>
</evidence>
<proteinExistence type="inferred from homology"/>
<dbReference type="Pfam" id="PF07364">
    <property type="entry name" value="DUF1485"/>
    <property type="match status" value="1"/>
</dbReference>
<dbReference type="InterPro" id="IPR010799">
    <property type="entry name" value="MlrC_C"/>
</dbReference>
<feature type="domain" description="Microcystin LR degradation protein MlrC C-terminal" evidence="2">
    <location>
        <begin position="298"/>
        <end position="469"/>
    </location>
</feature>
<evidence type="ECO:0000259" key="3">
    <source>
        <dbReference type="Pfam" id="PF07364"/>
    </source>
</evidence>
<comment type="similarity">
    <text evidence="1">Belongs to the peptidase M81 family.</text>
</comment>
<dbReference type="GO" id="GO:0006508">
    <property type="term" value="P:proteolysis"/>
    <property type="evidence" value="ECO:0007669"/>
    <property type="project" value="UniProtKB-KW"/>
</dbReference>
<dbReference type="InterPro" id="IPR009197">
    <property type="entry name" value="MlrC"/>
</dbReference>
<dbReference type="AlphaFoldDB" id="A0A6M2BPU0"/>
<sequence>MRIYCALLSSETNTAAVVPTGAADFERMDVHRGDASGRDPAGVGSFHAELKRLAAADGHAVIEGLSAYAQPAGPTIASVYERYRDWIIEDLEAALPIDAVVLFLHGAMVADGCDDCEGDLIERVRGVVGPATPIGVELDLHCHLSERMCAHADVVVCYKAYPHTDTLERLQEVYRLITRQAAGMIRPVAAVHDLRMIGLWHTTSEPMASFVKRMQSFEGSDGILSVSLGHGFPWGDVPDCGAKLWVIADGDRAKAERLARQLGEEFWALRSQTSRAPVSIDDALQQARAATSGPIVFADVADNAGGGAMSDSTFILQAMLDAGITDAVIGTFWDLGAVALCQSAGVGARLQLRIGGKCGPLSGQPVDVAVTVKSIVPDHAQHALNMRWLLGTGVWVQTDSGIDIALNTVRSQVLSREVFEGLGIALTTRKLIVVKSAQHFHAAFSPIATRVVYVGAPGSVSQDFAAMHFVNRDNRFWPRVEFPRGRPDAAVGVDRS</sequence>
<comment type="caution">
    <text evidence="4">The sequence shown here is derived from an EMBL/GenBank/DDBJ whole genome shotgun (WGS) entry which is preliminary data.</text>
</comment>
<evidence type="ECO:0000259" key="2">
    <source>
        <dbReference type="Pfam" id="PF07171"/>
    </source>
</evidence>
<evidence type="ECO:0000313" key="5">
    <source>
        <dbReference type="Proteomes" id="UP000472676"/>
    </source>
</evidence>
<dbReference type="PIRSF" id="PIRSF012702">
    <property type="entry name" value="UCP012702"/>
    <property type="match status" value="1"/>
</dbReference>
<gene>
    <name evidence="4" type="ORF">G7Y85_04865</name>
</gene>
<comment type="cofactor">
    <cofactor evidence="1">
        <name>Zn(2+)</name>
        <dbReference type="ChEBI" id="CHEBI:29105"/>
    </cofactor>
    <text evidence="1">Binds 1 zinc ion per subunit.</text>
</comment>
<reference evidence="4 5" key="1">
    <citation type="journal article" date="2014" name="Int. J. Syst. Evol. Microbiol.">
        <title>Solimonas terrae sp. nov., isolated from soil.</title>
        <authorList>
            <person name="Kim S.J."/>
            <person name="Moon J.Y."/>
            <person name="Weon H.Y."/>
            <person name="Ahn J.H."/>
            <person name="Chen W.M."/>
            <person name="Kwon S.W."/>
        </authorList>
    </citation>
    <scope>NUCLEOTIDE SEQUENCE [LARGE SCALE GENOMIC DNA]</scope>
    <source>
        <strain evidence="4 5">KIS83-12</strain>
    </source>
</reference>
<name>A0A6M2BPU0_9GAMM</name>
<dbReference type="RefSeq" id="WP_166252654.1">
    <property type="nucleotide sequence ID" value="NZ_JAAMOW010000002.1"/>
</dbReference>
<accession>A0A6M2BPU0</accession>
<keyword evidence="5" id="KW-1185">Reference proteome</keyword>
<dbReference type="Proteomes" id="UP000472676">
    <property type="component" value="Unassembled WGS sequence"/>
</dbReference>
<protein>
    <recommendedName>
        <fullName evidence="1">Microcystinase C</fullName>
        <shortName evidence="1">MlrC</shortName>
    </recommendedName>
</protein>
<dbReference type="Pfam" id="PF07171">
    <property type="entry name" value="MlrC_C"/>
    <property type="match status" value="1"/>
</dbReference>
<dbReference type="GO" id="GO:0008237">
    <property type="term" value="F:metallopeptidase activity"/>
    <property type="evidence" value="ECO:0007669"/>
    <property type="project" value="UniProtKB-KW"/>
</dbReference>
<comment type="function">
    <text evidence="1">Involved in peptidolytic degradation of cyclic heptapeptide hepatotoxin microcystin (MC).</text>
</comment>
<organism evidence="4 5">
    <name type="scientific">Solimonas terrae</name>
    <dbReference type="NCBI Taxonomy" id="1396819"/>
    <lineage>
        <taxon>Bacteria</taxon>
        <taxon>Pseudomonadati</taxon>
        <taxon>Pseudomonadota</taxon>
        <taxon>Gammaproteobacteria</taxon>
        <taxon>Nevskiales</taxon>
        <taxon>Nevskiaceae</taxon>
        <taxon>Solimonas</taxon>
    </lineage>
</organism>
<feature type="domain" description="Microcystin LR degradation protein MlrC N-terminal" evidence="3">
    <location>
        <begin position="2"/>
        <end position="287"/>
    </location>
</feature>
<keyword evidence="1" id="KW-0645">Protease</keyword>
<dbReference type="EMBL" id="JAAMOW010000002">
    <property type="protein sequence ID" value="NGY04087.1"/>
    <property type="molecule type" value="Genomic_DNA"/>
</dbReference>
<keyword evidence="1" id="KW-0378">Hydrolase</keyword>
<dbReference type="GO" id="GO:0046872">
    <property type="term" value="F:metal ion binding"/>
    <property type="evidence" value="ECO:0007669"/>
    <property type="project" value="UniProtKB-KW"/>
</dbReference>
<dbReference type="InterPro" id="IPR015995">
    <property type="entry name" value="MlrC_N"/>
</dbReference>